<reference evidence="1 2" key="1">
    <citation type="journal article" date="2023" name="ISME J.">
        <title>Cultivation and genomic characterization of novel and ubiquitous marine nitrite-oxidizing bacteria from the Nitrospirales.</title>
        <authorList>
            <person name="Mueller A.J."/>
            <person name="Daebeler A."/>
            <person name="Herbold C.W."/>
            <person name="Kirkegaard R.H."/>
            <person name="Daims H."/>
        </authorList>
    </citation>
    <scope>NUCLEOTIDE SEQUENCE [LARGE SCALE GENOMIC DNA]</scope>
    <source>
        <strain evidence="1 2">EB</strain>
    </source>
</reference>
<keyword evidence="2" id="KW-1185">Reference proteome</keyword>
<organism evidence="1 2">
    <name type="scientific">Candidatus Nitronereus thalassa</name>
    <dbReference type="NCBI Taxonomy" id="3020898"/>
    <lineage>
        <taxon>Bacteria</taxon>
        <taxon>Pseudomonadati</taxon>
        <taxon>Nitrospirota</taxon>
        <taxon>Nitrospiria</taxon>
        <taxon>Nitrospirales</taxon>
        <taxon>Nitrospiraceae</taxon>
        <taxon>Candidatus Nitronereus</taxon>
    </lineage>
</organism>
<dbReference type="RefSeq" id="WP_313831152.1">
    <property type="nucleotide sequence ID" value="NZ_JAQOUE010000001.1"/>
</dbReference>
<dbReference type="EMBL" id="JAQOUE010000001">
    <property type="protein sequence ID" value="MDT7040793.1"/>
    <property type="molecule type" value="Genomic_DNA"/>
</dbReference>
<sequence length="149" mass="16837">MPSSHLSIDSLYHKSTPELLQIWTNVVGPPPRCTSAREFLLLGLAWQLQAQQCGGLVPSVQRRLKTLQKKVRANDSTHVQNTPSRFQPGTVLVKEWQGRRYTVMVQDRGFAYNGTTYQSLSAIARLITGTRWNGPVFFGLRQPSQKKTQ</sequence>
<dbReference type="InterPro" id="IPR021322">
    <property type="entry name" value="DUF2924"/>
</dbReference>
<accession>A0ABU3K333</accession>
<dbReference type="Pfam" id="PF11149">
    <property type="entry name" value="DUF2924"/>
    <property type="match status" value="1"/>
</dbReference>
<dbReference type="Proteomes" id="UP001250932">
    <property type="component" value="Unassembled WGS sequence"/>
</dbReference>
<proteinExistence type="predicted"/>
<evidence type="ECO:0000313" key="2">
    <source>
        <dbReference type="Proteomes" id="UP001250932"/>
    </source>
</evidence>
<gene>
    <name evidence="1" type="ORF">PPG34_00420</name>
</gene>
<name>A0ABU3K333_9BACT</name>
<comment type="caution">
    <text evidence="1">The sequence shown here is derived from an EMBL/GenBank/DDBJ whole genome shotgun (WGS) entry which is preliminary data.</text>
</comment>
<protein>
    <submittedName>
        <fullName evidence="1">DUF2924 domain-containing protein</fullName>
    </submittedName>
</protein>
<evidence type="ECO:0000313" key="1">
    <source>
        <dbReference type="EMBL" id="MDT7040793.1"/>
    </source>
</evidence>